<comment type="similarity">
    <text evidence="1">Belongs to the deoxyhypusine synthase family.</text>
</comment>
<proteinExistence type="inferred from homology"/>
<reference evidence="3" key="3">
    <citation type="submission" date="2015-04" db="EMBL/GenBank/DDBJ databases">
        <authorList>
            <consortium name="FlyBase"/>
        </authorList>
    </citation>
    <scope>NUCLEOTIDE SEQUENCE</scope>
    <source>
        <strain evidence="3">W501</strain>
    </source>
</reference>
<dbReference type="Bgee" id="FBgn0185754">
    <property type="expression patterns" value="Expressed in embryo and 3 other cell types or tissues"/>
</dbReference>
<dbReference type="Gene3D" id="3.40.910.10">
    <property type="entry name" value="Deoxyhypusine synthase"/>
    <property type="match status" value="1"/>
</dbReference>
<reference evidence="3" key="2">
    <citation type="submission" date="2014-06" db="EMBL/GenBank/DDBJ databases">
        <authorList>
            <person name="Hu T."/>
            <person name="Eisen M.B."/>
            <person name="Thornton K.R."/>
            <person name="Andolfatto P."/>
        </authorList>
    </citation>
    <scope>NUCLEOTIDE SEQUENCE</scope>
    <source>
        <strain evidence="3">W501</strain>
    </source>
</reference>
<evidence type="ECO:0000256" key="1">
    <source>
        <dbReference type="ARBA" id="ARBA00009892"/>
    </source>
</evidence>
<dbReference type="GO" id="GO:0005737">
    <property type="term" value="C:cytoplasm"/>
    <property type="evidence" value="ECO:0007669"/>
    <property type="project" value="TreeGrafter"/>
</dbReference>
<dbReference type="OrthoDB" id="294378at2759"/>
<dbReference type="PANTHER" id="PTHR11703:SF0">
    <property type="entry name" value="DEOXYHYPUSINE SYNTHASE"/>
    <property type="match status" value="1"/>
</dbReference>
<dbReference type="InterPro" id="IPR029035">
    <property type="entry name" value="DHS-like_NAD/FAD-binding_dom"/>
</dbReference>
<accession>A0A0J9UGW7</accession>
<protein>
    <submittedName>
        <fullName evidence="3">Uncharacterized protein, isoform B</fullName>
    </submittedName>
</protein>
<reference evidence="3" key="1">
    <citation type="journal article" date="2013" name="Genome Res.">
        <title>A second-generation assembly of the Drosophila simulans genome provides new insights into patterns of lineage-specific divergence.</title>
        <authorList>
            <person name="Hu T.T."/>
            <person name="Eisen M.B."/>
            <person name="Thornton K.R."/>
            <person name="Andolfatto P."/>
        </authorList>
    </citation>
    <scope>NUCLEOTIDE SEQUENCE [LARGE SCALE GENOMIC DNA]</scope>
    <source>
        <strain evidence="3">W501</strain>
    </source>
</reference>
<name>A0A0J9UGW7_DROSI</name>
<evidence type="ECO:0000256" key="2">
    <source>
        <dbReference type="ARBA" id="ARBA00023027"/>
    </source>
</evidence>
<dbReference type="AlphaFoldDB" id="A0A0J9UGW7"/>
<dbReference type="InterPro" id="IPR002773">
    <property type="entry name" value="Deoxyhypusine_synthase"/>
</dbReference>
<sequence length="76" mass="8216">MSTEPAVAKDAVLKRSEALAENTPQVSGYDFNEGLDYSKLFESYVTTGFQATNLGLAIREINRMGPAFGSGPNRQS</sequence>
<dbReference type="EMBL" id="CM002912">
    <property type="protein sequence ID" value="KMY98315.1"/>
    <property type="molecule type" value="Genomic_DNA"/>
</dbReference>
<dbReference type="Proteomes" id="UP000035880">
    <property type="component" value="Chromosome 3L"/>
</dbReference>
<dbReference type="SUPFAM" id="SSF52467">
    <property type="entry name" value="DHS-like NAD/FAD-binding domain"/>
    <property type="match status" value="1"/>
</dbReference>
<organism evidence="3">
    <name type="scientific">Drosophila simulans</name>
    <name type="common">Fruit fly</name>
    <dbReference type="NCBI Taxonomy" id="7240"/>
    <lineage>
        <taxon>Eukaryota</taxon>
        <taxon>Metazoa</taxon>
        <taxon>Ecdysozoa</taxon>
        <taxon>Arthropoda</taxon>
        <taxon>Hexapoda</taxon>
        <taxon>Insecta</taxon>
        <taxon>Pterygota</taxon>
        <taxon>Neoptera</taxon>
        <taxon>Endopterygota</taxon>
        <taxon>Diptera</taxon>
        <taxon>Brachycera</taxon>
        <taxon>Muscomorpha</taxon>
        <taxon>Ephydroidea</taxon>
        <taxon>Drosophilidae</taxon>
        <taxon>Drosophila</taxon>
        <taxon>Sophophora</taxon>
    </lineage>
</organism>
<gene>
    <name evidence="3" type="primary">Dsim\GD14061</name>
    <name evidence="3" type="ORF">Dsimw501_GD14061</name>
</gene>
<dbReference type="GO" id="GO:0034038">
    <property type="term" value="F:deoxyhypusine synthase activity"/>
    <property type="evidence" value="ECO:0007669"/>
    <property type="project" value="TreeGrafter"/>
</dbReference>
<keyword evidence="2" id="KW-0520">NAD</keyword>
<evidence type="ECO:0000313" key="3">
    <source>
        <dbReference type="EMBL" id="KMY98315.1"/>
    </source>
</evidence>
<dbReference type="InterPro" id="IPR036982">
    <property type="entry name" value="Deoxyhypusine_synthase_sf"/>
</dbReference>
<dbReference type="PANTHER" id="PTHR11703">
    <property type="entry name" value="DEOXYHYPUSINE SYNTHASE"/>
    <property type="match status" value="1"/>
</dbReference>